<proteinExistence type="inferred from homology"/>
<dbReference type="Proteomes" id="UP000274756">
    <property type="component" value="Unassembled WGS sequence"/>
</dbReference>
<dbReference type="SUPFAM" id="SSF53335">
    <property type="entry name" value="S-adenosyl-L-methionine-dependent methyltransferases"/>
    <property type="match status" value="2"/>
</dbReference>
<evidence type="ECO:0000313" key="6">
    <source>
        <dbReference type="Proteomes" id="UP000274756"/>
    </source>
</evidence>
<dbReference type="EMBL" id="UYYG01001158">
    <property type="protein sequence ID" value="VDN57003.1"/>
    <property type="molecule type" value="Genomic_DNA"/>
</dbReference>
<dbReference type="Gene3D" id="3.40.50.150">
    <property type="entry name" value="Vaccinia Virus protein VP39"/>
    <property type="match status" value="2"/>
</dbReference>
<name>A0A0N4U6Q0_DRAME</name>
<sequence length="643" mass="73729">MYILPNSAKQFNDPCFWRKFFEKQKQPFECFFQLYDVGYRHITSIDTDEKIIEKQLNDNNGIRPELKFLCCSAMKVDIETECINVVLDKGTLDALLPPDCSEIDIAEVERMFTEIDRILIVGGRYLVVTLAQSHLLKILLKSFVARSNYLFRIQKVDGMNKKSKLPVFIIIITKLRSPLSSNIFEYIKADSGKACRLSSLEALQSVINSEQELAFFEYLCSKKLSEEVAILIYNDAGEVRYQISIVDNQKIHFPLTYAVFIVPIGREHEWLFGTEKGRMDLREKCLTDRLAVIFLSREQQYEDLEFIKKELDSFILKFAPPKLRHGHSRINYLSIGEYDVKKTVAKGNSSINGTWTVEDVEINGSLFRQLIFLSSRHLVQSQARLIKRKKSTIVDLDKLMCEHHNAMLIAFLFLSRQVLCSPQEATLRCFWQKSFIDRSAELEMILEKEDSYSQIVLGLGGGLLPSFLLRQFLKSSISVVEIDPSVKDIAEQYFSLPVDNPNLSIIIDDALNFIFQAQNKLLYDVLFVDIAGSMNVEGLNCPPPSFITAEVLTSMHNLLKPNGVMAFNFVTRDDAYGNEIIEKIKSVFGNVYIYSSNEDINKVLICPKENIDIASANKISKSLRRENDWRSNLAEEMCHLSIY</sequence>
<keyword evidence="2" id="KW-0489">Methyltransferase</keyword>
<dbReference type="InterPro" id="IPR051419">
    <property type="entry name" value="Lys/N-term_MeTrsfase_sf"/>
</dbReference>
<protein>
    <submittedName>
        <fullName evidence="7">Methyltransf_11 domain-containing protein</fullName>
    </submittedName>
</protein>
<dbReference type="STRING" id="318479.A0A0N4U6Q0"/>
<dbReference type="PANTHER" id="PTHR12176">
    <property type="entry name" value="SAM-DEPENDENT METHYLTRANSFERASE SUPERFAMILY PROTEIN"/>
    <property type="match status" value="1"/>
</dbReference>
<dbReference type="GO" id="GO:0032259">
    <property type="term" value="P:methylation"/>
    <property type="evidence" value="ECO:0007669"/>
    <property type="project" value="UniProtKB-KW"/>
</dbReference>
<dbReference type="PANTHER" id="PTHR12176:SF59">
    <property type="entry name" value="METHYLTRANSFERASE DOMAIN-CONTAINING PROTEIN-RELATED"/>
    <property type="match status" value="1"/>
</dbReference>
<comment type="similarity">
    <text evidence="1">Belongs to the methyltransferase superfamily.</text>
</comment>
<dbReference type="GO" id="GO:0008168">
    <property type="term" value="F:methyltransferase activity"/>
    <property type="evidence" value="ECO:0007669"/>
    <property type="project" value="UniProtKB-KW"/>
</dbReference>
<keyword evidence="6" id="KW-1185">Reference proteome</keyword>
<dbReference type="InterPro" id="IPR029063">
    <property type="entry name" value="SAM-dependent_MTases_sf"/>
</dbReference>
<evidence type="ECO:0000256" key="2">
    <source>
        <dbReference type="ARBA" id="ARBA00022603"/>
    </source>
</evidence>
<dbReference type="WBParaSite" id="DME_0000261601-mRNA-1">
    <property type="protein sequence ID" value="DME_0000261601-mRNA-1"/>
    <property type="gene ID" value="DME_0000261601"/>
</dbReference>
<dbReference type="AlphaFoldDB" id="A0A0N4U6Q0"/>
<reference evidence="7" key="1">
    <citation type="submission" date="2017-02" db="UniProtKB">
        <authorList>
            <consortium name="WormBaseParasite"/>
        </authorList>
    </citation>
    <scope>IDENTIFICATION</scope>
</reference>
<evidence type="ECO:0000313" key="7">
    <source>
        <dbReference type="WBParaSite" id="DME_0000261601-mRNA-1"/>
    </source>
</evidence>
<keyword evidence="3" id="KW-0808">Transferase</keyword>
<accession>A0A0N4U6Q0</accession>
<evidence type="ECO:0000256" key="3">
    <source>
        <dbReference type="ARBA" id="ARBA00022679"/>
    </source>
</evidence>
<organism evidence="5 7">
    <name type="scientific">Dracunculus medinensis</name>
    <name type="common">Guinea worm</name>
    <dbReference type="NCBI Taxonomy" id="318479"/>
    <lineage>
        <taxon>Eukaryota</taxon>
        <taxon>Metazoa</taxon>
        <taxon>Ecdysozoa</taxon>
        <taxon>Nematoda</taxon>
        <taxon>Chromadorea</taxon>
        <taxon>Rhabditida</taxon>
        <taxon>Spirurina</taxon>
        <taxon>Dracunculoidea</taxon>
        <taxon>Dracunculidae</taxon>
        <taxon>Dracunculus</taxon>
    </lineage>
</organism>
<evidence type="ECO:0000313" key="5">
    <source>
        <dbReference type="Proteomes" id="UP000038040"/>
    </source>
</evidence>
<evidence type="ECO:0000256" key="1">
    <source>
        <dbReference type="ARBA" id="ARBA00008361"/>
    </source>
</evidence>
<reference evidence="4 6" key="2">
    <citation type="submission" date="2018-11" db="EMBL/GenBank/DDBJ databases">
        <authorList>
            <consortium name="Pathogen Informatics"/>
        </authorList>
    </citation>
    <scope>NUCLEOTIDE SEQUENCE [LARGE SCALE GENOMIC DNA]</scope>
</reference>
<dbReference type="Pfam" id="PF01564">
    <property type="entry name" value="Spermine_synth"/>
    <property type="match status" value="1"/>
</dbReference>
<dbReference type="Proteomes" id="UP000038040">
    <property type="component" value="Unplaced"/>
</dbReference>
<dbReference type="OrthoDB" id="411785at2759"/>
<gene>
    <name evidence="4" type="ORF">DME_LOCUS6976</name>
</gene>
<evidence type="ECO:0000313" key="4">
    <source>
        <dbReference type="EMBL" id="VDN57003.1"/>
    </source>
</evidence>